<dbReference type="Proteomes" id="UP001160550">
    <property type="component" value="Unassembled WGS sequence"/>
</dbReference>
<dbReference type="PANTHER" id="PTHR36849">
    <property type="entry name" value="CYTOPLASMIC PROTEIN-RELATED"/>
    <property type="match status" value="1"/>
</dbReference>
<evidence type="ECO:0000313" key="1">
    <source>
        <dbReference type="EMBL" id="MDH7451956.1"/>
    </source>
</evidence>
<name>A0ABT6MMZ2_9GAMM</name>
<gene>
    <name evidence="1" type="ORF">QF205_02540</name>
</gene>
<protein>
    <submittedName>
        <fullName evidence="1">DUF488 family protein</fullName>
    </submittedName>
</protein>
<reference evidence="1" key="1">
    <citation type="journal article" date="2007" name="Int. J. Syst. Evol. Microbiol.">
        <title>Luteimonas composti sp. nov., a moderately thermophilic bacterium isolated from food waste.</title>
        <authorList>
            <person name="Young C.C."/>
            <person name="Kampfer P."/>
            <person name="Chen W.M."/>
            <person name="Yen W.S."/>
            <person name="Arun A.B."/>
            <person name="Lai W.A."/>
            <person name="Shen F.T."/>
            <person name="Rekha P.D."/>
            <person name="Lin K.Y."/>
            <person name="Chou J.H."/>
        </authorList>
    </citation>
    <scope>NUCLEOTIDE SEQUENCE</scope>
    <source>
        <strain evidence="1">CC-YY355</strain>
    </source>
</reference>
<proteinExistence type="predicted"/>
<evidence type="ECO:0000313" key="2">
    <source>
        <dbReference type="Proteomes" id="UP001160550"/>
    </source>
</evidence>
<keyword evidence="2" id="KW-1185">Reference proteome</keyword>
<organism evidence="1 2">
    <name type="scientific">Luteimonas composti</name>
    <dbReference type="NCBI Taxonomy" id="398257"/>
    <lineage>
        <taxon>Bacteria</taxon>
        <taxon>Pseudomonadati</taxon>
        <taxon>Pseudomonadota</taxon>
        <taxon>Gammaproteobacteria</taxon>
        <taxon>Lysobacterales</taxon>
        <taxon>Lysobacteraceae</taxon>
        <taxon>Luteimonas</taxon>
    </lineage>
</organism>
<comment type="caution">
    <text evidence="1">The sequence shown here is derived from an EMBL/GenBank/DDBJ whole genome shotgun (WGS) entry which is preliminary data.</text>
</comment>
<reference evidence="1" key="2">
    <citation type="submission" date="2023-04" db="EMBL/GenBank/DDBJ databases">
        <authorList>
            <person name="Sun J.-Q."/>
        </authorList>
    </citation>
    <scope>NUCLEOTIDE SEQUENCE</scope>
    <source>
        <strain evidence="1">CC-YY355</strain>
    </source>
</reference>
<accession>A0ABT6MMZ2</accession>
<dbReference type="PANTHER" id="PTHR36849:SF1">
    <property type="entry name" value="CYTOPLASMIC PROTEIN"/>
    <property type="match status" value="1"/>
</dbReference>
<dbReference type="Pfam" id="PF22752">
    <property type="entry name" value="DUF488-N3i"/>
    <property type="match status" value="1"/>
</dbReference>
<dbReference type="RefSeq" id="WP_280941158.1">
    <property type="nucleotide sequence ID" value="NZ_JARYGX010000007.1"/>
</dbReference>
<dbReference type="InterPro" id="IPR052552">
    <property type="entry name" value="YeaO-like"/>
</dbReference>
<dbReference type="EMBL" id="JARYGX010000007">
    <property type="protein sequence ID" value="MDH7451956.1"/>
    <property type="molecule type" value="Genomic_DNA"/>
</dbReference>
<sequence length="115" mass="13452">MDIRLQRAYEPPARDDGARILVERLWPRGVRKEALALDLWLRDIAPSPALRTWFAHEPARFPGFIERYRGELEANADAVGELEAWLRRGRTTLVYAARDPQMNSARVLRDWLRSR</sequence>